<sequence>RMGLRADIAHVVTSQTIANFGDLVQKSYHAEAGLEEIRRERGEALKKKDHGKFSSHLKPKGSPSKGKQQYSPRSPRVCDECGFPHAGECLRGKGVCYHCKQPGHMKHECPELKKQSGGSGTNRSKGRVYTLDATNSFISVECVKRLNLQSSPLIPPMTVSVAT</sequence>
<dbReference type="SUPFAM" id="SSF57756">
    <property type="entry name" value="Retrovirus zinc finger-like domains"/>
    <property type="match status" value="1"/>
</dbReference>
<proteinExistence type="predicted"/>
<keyword evidence="1" id="KW-0863">Zinc-finger</keyword>
<evidence type="ECO:0000313" key="4">
    <source>
        <dbReference type="EMBL" id="MCI17104.1"/>
    </source>
</evidence>
<dbReference type="Pfam" id="PF00098">
    <property type="entry name" value="zf-CCHC"/>
    <property type="match status" value="1"/>
</dbReference>
<protein>
    <submittedName>
        <fullName evidence="4">Gag protease polyprotein</fullName>
    </submittedName>
</protein>
<dbReference type="EMBL" id="LXQA010103855">
    <property type="protein sequence ID" value="MCI17104.1"/>
    <property type="molecule type" value="Genomic_DNA"/>
</dbReference>
<evidence type="ECO:0000256" key="1">
    <source>
        <dbReference type="PROSITE-ProRule" id="PRU00047"/>
    </source>
</evidence>
<accession>A0A392PZ33</accession>
<dbReference type="GO" id="GO:0008270">
    <property type="term" value="F:zinc ion binding"/>
    <property type="evidence" value="ECO:0007669"/>
    <property type="project" value="UniProtKB-KW"/>
</dbReference>
<reference evidence="4 5" key="1">
    <citation type="journal article" date="2018" name="Front. Plant Sci.">
        <title>Red Clover (Trifolium pratense) and Zigzag Clover (T. medium) - A Picture of Genomic Similarities and Differences.</title>
        <authorList>
            <person name="Dluhosova J."/>
            <person name="Istvanek J."/>
            <person name="Nedelnik J."/>
            <person name="Repkova J."/>
        </authorList>
    </citation>
    <scope>NUCLEOTIDE SEQUENCE [LARGE SCALE GENOMIC DNA]</scope>
    <source>
        <strain evidence="5">cv. 10/8</strain>
        <tissue evidence="4">Leaf</tissue>
    </source>
</reference>
<keyword evidence="4" id="KW-0378">Hydrolase</keyword>
<dbReference type="SMART" id="SM00343">
    <property type="entry name" value="ZnF_C2HC"/>
    <property type="match status" value="1"/>
</dbReference>
<dbReference type="Proteomes" id="UP000265520">
    <property type="component" value="Unassembled WGS sequence"/>
</dbReference>
<feature type="compositionally biased region" description="Basic residues" evidence="2">
    <location>
        <begin position="47"/>
        <end position="59"/>
    </location>
</feature>
<feature type="domain" description="CCHC-type" evidence="3">
    <location>
        <begin position="96"/>
        <end position="111"/>
    </location>
</feature>
<organism evidence="4 5">
    <name type="scientific">Trifolium medium</name>
    <dbReference type="NCBI Taxonomy" id="97028"/>
    <lineage>
        <taxon>Eukaryota</taxon>
        <taxon>Viridiplantae</taxon>
        <taxon>Streptophyta</taxon>
        <taxon>Embryophyta</taxon>
        <taxon>Tracheophyta</taxon>
        <taxon>Spermatophyta</taxon>
        <taxon>Magnoliopsida</taxon>
        <taxon>eudicotyledons</taxon>
        <taxon>Gunneridae</taxon>
        <taxon>Pentapetalae</taxon>
        <taxon>rosids</taxon>
        <taxon>fabids</taxon>
        <taxon>Fabales</taxon>
        <taxon>Fabaceae</taxon>
        <taxon>Papilionoideae</taxon>
        <taxon>50 kb inversion clade</taxon>
        <taxon>NPAAA clade</taxon>
        <taxon>Hologalegina</taxon>
        <taxon>IRL clade</taxon>
        <taxon>Trifolieae</taxon>
        <taxon>Trifolium</taxon>
    </lineage>
</organism>
<dbReference type="PANTHER" id="PTHR15503:SF45">
    <property type="entry name" value="RNA-DIRECTED DNA POLYMERASE HOMOLOG"/>
    <property type="match status" value="1"/>
</dbReference>
<dbReference type="PROSITE" id="PS50158">
    <property type="entry name" value="ZF_CCHC"/>
    <property type="match status" value="1"/>
</dbReference>
<evidence type="ECO:0000259" key="3">
    <source>
        <dbReference type="PROSITE" id="PS50158"/>
    </source>
</evidence>
<keyword evidence="1" id="KW-0862">Zinc</keyword>
<feature type="non-terminal residue" evidence="4">
    <location>
        <position position="163"/>
    </location>
</feature>
<keyword evidence="1" id="KW-0479">Metal-binding</keyword>
<name>A0A392PZ33_9FABA</name>
<dbReference type="GO" id="GO:0003676">
    <property type="term" value="F:nucleic acid binding"/>
    <property type="evidence" value="ECO:0007669"/>
    <property type="project" value="InterPro"/>
</dbReference>
<keyword evidence="4" id="KW-0645">Protease</keyword>
<dbReference type="InterPro" id="IPR001878">
    <property type="entry name" value="Znf_CCHC"/>
</dbReference>
<dbReference type="InterPro" id="IPR032567">
    <property type="entry name" value="RTL1-rel"/>
</dbReference>
<dbReference type="Gene3D" id="4.10.60.10">
    <property type="entry name" value="Zinc finger, CCHC-type"/>
    <property type="match status" value="1"/>
</dbReference>
<dbReference type="PANTHER" id="PTHR15503">
    <property type="entry name" value="LDOC1 RELATED"/>
    <property type="match status" value="1"/>
</dbReference>
<dbReference type="GO" id="GO:0006508">
    <property type="term" value="P:proteolysis"/>
    <property type="evidence" value="ECO:0007669"/>
    <property type="project" value="UniProtKB-KW"/>
</dbReference>
<keyword evidence="5" id="KW-1185">Reference proteome</keyword>
<dbReference type="InterPro" id="IPR036875">
    <property type="entry name" value="Znf_CCHC_sf"/>
</dbReference>
<dbReference type="AlphaFoldDB" id="A0A392PZ33"/>
<feature type="region of interest" description="Disordered" evidence="2">
    <location>
        <begin position="44"/>
        <end position="75"/>
    </location>
</feature>
<evidence type="ECO:0000256" key="2">
    <source>
        <dbReference type="SAM" id="MobiDB-lite"/>
    </source>
</evidence>
<feature type="non-terminal residue" evidence="4">
    <location>
        <position position="1"/>
    </location>
</feature>
<dbReference type="GO" id="GO:0008233">
    <property type="term" value="F:peptidase activity"/>
    <property type="evidence" value="ECO:0007669"/>
    <property type="project" value="UniProtKB-KW"/>
</dbReference>
<comment type="caution">
    <text evidence="4">The sequence shown here is derived from an EMBL/GenBank/DDBJ whole genome shotgun (WGS) entry which is preliminary data.</text>
</comment>
<evidence type="ECO:0000313" key="5">
    <source>
        <dbReference type="Proteomes" id="UP000265520"/>
    </source>
</evidence>